<protein>
    <recommendedName>
        <fullName evidence="4">ABC transporter permease</fullName>
    </recommendedName>
</protein>
<feature type="transmembrane region" description="Helical" evidence="1">
    <location>
        <begin position="39"/>
        <end position="58"/>
    </location>
</feature>
<keyword evidence="3" id="KW-1185">Reference proteome</keyword>
<dbReference type="RefSeq" id="WP_323983516.1">
    <property type="nucleotide sequence ID" value="NZ_JAYKBW010000008.1"/>
</dbReference>
<keyword evidence="1" id="KW-1133">Transmembrane helix</keyword>
<keyword evidence="1" id="KW-0812">Transmembrane</keyword>
<comment type="caution">
    <text evidence="2">The sequence shown here is derived from an EMBL/GenBank/DDBJ whole genome shotgun (WGS) entry which is preliminary data.</text>
</comment>
<dbReference type="EMBL" id="JAYKBW010000008">
    <property type="protein sequence ID" value="MEB3075290.1"/>
    <property type="molecule type" value="Genomic_DNA"/>
</dbReference>
<feature type="transmembrane region" description="Helical" evidence="1">
    <location>
        <begin position="70"/>
        <end position="100"/>
    </location>
</feature>
<feature type="transmembrane region" description="Helical" evidence="1">
    <location>
        <begin position="106"/>
        <end position="133"/>
    </location>
</feature>
<sequence length="139" mass="15978">MKRSTIYILTIITIEILLIFILIYWILSPLAKDGGNTKILWIPIFTAAIISLALGYLAGEYIHFEKIVRFFRFFIGVILFYAIFIISVILGFGFFHLLYWEIPSGIWVFPSMFVFLASPYIILIGCILGLILCSLKEDL</sequence>
<evidence type="ECO:0000313" key="3">
    <source>
        <dbReference type="Proteomes" id="UP001311730"/>
    </source>
</evidence>
<keyword evidence="1" id="KW-0472">Membrane</keyword>
<reference evidence="2 3" key="1">
    <citation type="submission" date="2023-12" db="EMBL/GenBank/DDBJ databases">
        <title>Genomic sequences of Capnocytophaga and Parvimonas strains.</title>
        <authorList>
            <person name="Watt R.M."/>
            <person name="Wang M."/>
            <person name="Yang T."/>
            <person name="Tong W.M."/>
        </authorList>
    </citation>
    <scope>NUCLEOTIDE SEQUENCE [LARGE SCALE GENOMIC DNA]</scope>
    <source>
        <strain evidence="2 3">CCUG 13096</strain>
    </source>
</reference>
<accession>A0ABU5Z8J1</accession>
<evidence type="ECO:0008006" key="4">
    <source>
        <dbReference type="Google" id="ProtNLM"/>
    </source>
</evidence>
<name>A0ABU5Z8J1_9FLAO</name>
<evidence type="ECO:0000256" key="1">
    <source>
        <dbReference type="SAM" id="Phobius"/>
    </source>
</evidence>
<proteinExistence type="predicted"/>
<feature type="transmembrane region" description="Helical" evidence="1">
    <location>
        <begin position="7"/>
        <end position="27"/>
    </location>
</feature>
<organism evidence="2 3">
    <name type="scientific">Capnocytophaga gingivalis</name>
    <dbReference type="NCBI Taxonomy" id="1017"/>
    <lineage>
        <taxon>Bacteria</taxon>
        <taxon>Pseudomonadati</taxon>
        <taxon>Bacteroidota</taxon>
        <taxon>Flavobacteriia</taxon>
        <taxon>Flavobacteriales</taxon>
        <taxon>Flavobacteriaceae</taxon>
        <taxon>Capnocytophaga</taxon>
    </lineage>
</organism>
<dbReference type="Proteomes" id="UP001311730">
    <property type="component" value="Unassembled WGS sequence"/>
</dbReference>
<gene>
    <name evidence="2" type="ORF">VJJ08_08260</name>
</gene>
<evidence type="ECO:0000313" key="2">
    <source>
        <dbReference type="EMBL" id="MEB3075290.1"/>
    </source>
</evidence>